<organism evidence="7 8">
    <name type="scientific">Cirrhinus mrigala</name>
    <name type="common">Mrigala</name>
    <dbReference type="NCBI Taxonomy" id="683832"/>
    <lineage>
        <taxon>Eukaryota</taxon>
        <taxon>Metazoa</taxon>
        <taxon>Chordata</taxon>
        <taxon>Craniata</taxon>
        <taxon>Vertebrata</taxon>
        <taxon>Euteleostomi</taxon>
        <taxon>Actinopterygii</taxon>
        <taxon>Neopterygii</taxon>
        <taxon>Teleostei</taxon>
        <taxon>Ostariophysi</taxon>
        <taxon>Cypriniformes</taxon>
        <taxon>Cyprinidae</taxon>
        <taxon>Labeoninae</taxon>
        <taxon>Labeonini</taxon>
        <taxon>Cirrhinus</taxon>
    </lineage>
</organism>
<feature type="non-terminal residue" evidence="7">
    <location>
        <position position="1"/>
    </location>
</feature>
<dbReference type="PANTHER" id="PTHR19256">
    <property type="entry name" value="T-CELL RECEPTOR GAMMA CHAIN"/>
    <property type="match status" value="1"/>
</dbReference>
<dbReference type="PANTHER" id="PTHR19256:SF65">
    <property type="entry name" value="T CELL RECEPTOR GAMMA CONSTANT 1-RELATED"/>
    <property type="match status" value="1"/>
</dbReference>
<evidence type="ECO:0000256" key="2">
    <source>
        <dbReference type="ARBA" id="ARBA00022692"/>
    </source>
</evidence>
<dbReference type="Proteomes" id="UP001529510">
    <property type="component" value="Unassembled WGS sequence"/>
</dbReference>
<accession>A0ABD0RQU1</accession>
<evidence type="ECO:0000256" key="6">
    <source>
        <dbReference type="ARBA" id="ARBA00023319"/>
    </source>
</evidence>
<comment type="caution">
    <text evidence="7">The sequence shown here is derived from an EMBL/GenBank/DDBJ whole genome shotgun (WGS) entry which is preliminary data.</text>
</comment>
<evidence type="ECO:0000256" key="5">
    <source>
        <dbReference type="ARBA" id="ARBA00023170"/>
    </source>
</evidence>
<evidence type="ECO:0000256" key="1">
    <source>
        <dbReference type="ARBA" id="ARBA00004370"/>
    </source>
</evidence>
<dbReference type="EMBL" id="JAMKFB020000002">
    <property type="protein sequence ID" value="KAL0200897.1"/>
    <property type="molecule type" value="Genomic_DNA"/>
</dbReference>
<keyword evidence="8" id="KW-1185">Reference proteome</keyword>
<evidence type="ECO:0000256" key="4">
    <source>
        <dbReference type="ARBA" id="ARBA00023136"/>
    </source>
</evidence>
<keyword evidence="6" id="KW-0393">Immunoglobulin domain</keyword>
<dbReference type="InterPro" id="IPR051117">
    <property type="entry name" value="TRG_var/const_region"/>
</dbReference>
<dbReference type="GO" id="GO:0016020">
    <property type="term" value="C:membrane"/>
    <property type="evidence" value="ECO:0007669"/>
    <property type="project" value="UniProtKB-SubCell"/>
</dbReference>
<reference evidence="7 8" key="1">
    <citation type="submission" date="2024-05" db="EMBL/GenBank/DDBJ databases">
        <title>Genome sequencing and assembly of Indian major carp, Cirrhinus mrigala (Hamilton, 1822).</title>
        <authorList>
            <person name="Mohindra V."/>
            <person name="Chowdhury L.M."/>
            <person name="Lal K."/>
            <person name="Jena J.K."/>
        </authorList>
    </citation>
    <scope>NUCLEOTIDE SEQUENCE [LARGE SCALE GENOMIC DNA]</scope>
    <source>
        <strain evidence="7">CM1030</strain>
        <tissue evidence="7">Blood</tissue>
    </source>
</reference>
<gene>
    <name evidence="7" type="ORF">M9458_004084</name>
</gene>
<evidence type="ECO:0000256" key="3">
    <source>
        <dbReference type="ARBA" id="ARBA00022989"/>
    </source>
</evidence>
<keyword evidence="2" id="KW-0812">Transmembrane</keyword>
<dbReference type="Gene3D" id="2.60.40.10">
    <property type="entry name" value="Immunoglobulins"/>
    <property type="match status" value="1"/>
</dbReference>
<keyword evidence="5" id="KW-0675">Receptor</keyword>
<comment type="subcellular location">
    <subcellularLocation>
        <location evidence="1">Membrane</location>
    </subcellularLocation>
</comment>
<feature type="non-terminal residue" evidence="7">
    <location>
        <position position="60"/>
    </location>
</feature>
<keyword evidence="4" id="KW-0472">Membrane</keyword>
<keyword evidence="3" id="KW-1133">Transmembrane helix</keyword>
<proteinExistence type="predicted"/>
<dbReference type="AlphaFoldDB" id="A0ABD0RQU1"/>
<name>A0ABD0RQU1_CIRMR</name>
<dbReference type="InterPro" id="IPR013783">
    <property type="entry name" value="Ig-like_fold"/>
</dbReference>
<sequence length="60" mass="6954">VELQQKISLTKAEKKLAIIDCHFPSDCWDYIHWYQQKDGETLKRILFADIKDGSTKGNDA</sequence>
<dbReference type="SUPFAM" id="SSF48726">
    <property type="entry name" value="Immunoglobulin"/>
    <property type="match status" value="1"/>
</dbReference>
<evidence type="ECO:0000313" key="8">
    <source>
        <dbReference type="Proteomes" id="UP001529510"/>
    </source>
</evidence>
<evidence type="ECO:0000313" key="7">
    <source>
        <dbReference type="EMBL" id="KAL0200897.1"/>
    </source>
</evidence>
<protein>
    <submittedName>
        <fullName evidence="7">Uncharacterized protein</fullName>
    </submittedName>
</protein>
<dbReference type="InterPro" id="IPR036179">
    <property type="entry name" value="Ig-like_dom_sf"/>
</dbReference>